<feature type="region of interest" description="Disordered" evidence="1">
    <location>
        <begin position="591"/>
        <end position="627"/>
    </location>
</feature>
<dbReference type="PANTHER" id="PTHR22437">
    <property type="entry name" value="WINGED HELIX DOMAIN-CONTAINING PROTEIN"/>
    <property type="match status" value="1"/>
</dbReference>
<accession>A0A7M7NDZ7</accession>
<organism evidence="3 4">
    <name type="scientific">Strongylocentrotus purpuratus</name>
    <name type="common">Purple sea urchin</name>
    <dbReference type="NCBI Taxonomy" id="7668"/>
    <lineage>
        <taxon>Eukaryota</taxon>
        <taxon>Metazoa</taxon>
        <taxon>Echinodermata</taxon>
        <taxon>Eleutherozoa</taxon>
        <taxon>Echinozoa</taxon>
        <taxon>Echinoidea</taxon>
        <taxon>Euechinoidea</taxon>
        <taxon>Echinacea</taxon>
        <taxon>Camarodonta</taxon>
        <taxon>Echinidea</taxon>
        <taxon>Strongylocentrotidae</taxon>
        <taxon>Strongylocentrotus</taxon>
    </lineage>
</organism>
<dbReference type="EnsemblMetazoa" id="XM_030979237">
    <property type="protein sequence ID" value="XP_030835097"/>
    <property type="gene ID" value="LOC100888346"/>
</dbReference>
<dbReference type="GO" id="GO:0005737">
    <property type="term" value="C:cytoplasm"/>
    <property type="evidence" value="ECO:0000318"/>
    <property type="project" value="GO_Central"/>
</dbReference>
<dbReference type="GO" id="GO:0000977">
    <property type="term" value="F:RNA polymerase II transcription regulatory region sequence-specific DNA binding"/>
    <property type="evidence" value="ECO:0000318"/>
    <property type="project" value="GO_Central"/>
</dbReference>
<evidence type="ECO:0000313" key="4">
    <source>
        <dbReference type="Proteomes" id="UP000007110"/>
    </source>
</evidence>
<feature type="compositionally biased region" description="Acidic residues" evidence="1">
    <location>
        <begin position="383"/>
        <end position="393"/>
    </location>
</feature>
<feature type="compositionally biased region" description="Low complexity" evidence="1">
    <location>
        <begin position="879"/>
        <end position="892"/>
    </location>
</feature>
<proteinExistence type="predicted"/>
<reference evidence="4" key="1">
    <citation type="submission" date="2015-02" db="EMBL/GenBank/DDBJ databases">
        <title>Genome sequencing for Strongylocentrotus purpuratus.</title>
        <authorList>
            <person name="Murali S."/>
            <person name="Liu Y."/>
            <person name="Vee V."/>
            <person name="English A."/>
            <person name="Wang M."/>
            <person name="Skinner E."/>
            <person name="Han Y."/>
            <person name="Muzny D.M."/>
            <person name="Worley K.C."/>
            <person name="Gibbs R.A."/>
        </authorList>
    </citation>
    <scope>NUCLEOTIDE SEQUENCE</scope>
</reference>
<feature type="compositionally biased region" description="Basic and acidic residues" evidence="1">
    <location>
        <begin position="394"/>
        <end position="405"/>
    </location>
</feature>
<feature type="compositionally biased region" description="Basic and acidic residues" evidence="1">
    <location>
        <begin position="315"/>
        <end position="328"/>
    </location>
</feature>
<feature type="compositionally biased region" description="Low complexity" evidence="1">
    <location>
        <begin position="781"/>
        <end position="794"/>
    </location>
</feature>
<feature type="region of interest" description="Disordered" evidence="1">
    <location>
        <begin position="828"/>
        <end position="908"/>
    </location>
</feature>
<feature type="compositionally biased region" description="Polar residues" evidence="1">
    <location>
        <begin position="766"/>
        <end position="780"/>
    </location>
</feature>
<dbReference type="InterPro" id="IPR019391">
    <property type="entry name" value="Storkhead-box_WHD"/>
</dbReference>
<dbReference type="PANTHER" id="PTHR22437:SF0">
    <property type="entry name" value="FI21431P1"/>
    <property type="match status" value="1"/>
</dbReference>
<feature type="compositionally biased region" description="Basic and acidic residues" evidence="1">
    <location>
        <begin position="425"/>
        <end position="435"/>
    </location>
</feature>
<feature type="region of interest" description="Disordered" evidence="1">
    <location>
        <begin position="301"/>
        <end position="365"/>
    </location>
</feature>
<feature type="domain" description="Winged helix Storkhead-box1" evidence="2">
    <location>
        <begin position="31"/>
        <end position="105"/>
    </location>
</feature>
<feature type="region of interest" description="Disordered" evidence="1">
    <location>
        <begin position="377"/>
        <end position="532"/>
    </location>
</feature>
<feature type="compositionally biased region" description="Polar residues" evidence="1">
    <location>
        <begin position="795"/>
        <end position="814"/>
    </location>
</feature>
<dbReference type="OrthoDB" id="10020110at2759"/>
<dbReference type="RefSeq" id="XP_030835097.1">
    <property type="nucleotide sequence ID" value="XM_030979237.1"/>
</dbReference>
<feature type="compositionally biased region" description="Basic and acidic residues" evidence="1">
    <location>
        <begin position="607"/>
        <end position="627"/>
    </location>
</feature>
<dbReference type="AlphaFoldDB" id="A0A7M7NDZ7"/>
<dbReference type="Proteomes" id="UP000007110">
    <property type="component" value="Unassembled WGS sequence"/>
</dbReference>
<feature type="compositionally biased region" description="Polar residues" evidence="1">
    <location>
        <begin position="415"/>
        <end position="424"/>
    </location>
</feature>
<evidence type="ECO:0000313" key="3">
    <source>
        <dbReference type="EnsemblMetazoa" id="XP_030835097"/>
    </source>
</evidence>
<feature type="region of interest" description="Disordered" evidence="1">
    <location>
        <begin position="699"/>
        <end position="741"/>
    </location>
</feature>
<feature type="compositionally biased region" description="Basic and acidic residues" evidence="1">
    <location>
        <begin position="477"/>
        <end position="497"/>
    </location>
</feature>
<feature type="compositionally biased region" description="Low complexity" evidence="1">
    <location>
        <begin position="849"/>
        <end position="864"/>
    </location>
</feature>
<feature type="compositionally biased region" description="Polar residues" evidence="1">
    <location>
        <begin position="591"/>
        <end position="606"/>
    </location>
</feature>
<dbReference type="InterPro" id="IPR040126">
    <property type="entry name" value="STOX1/2"/>
</dbReference>
<sequence length="908" mass="102400">MCWCSFFPHNLPRSKYRFIFSGDVPSVELWPVQQAQFIPLTEVLCLLISEMNRRKLIATQDTIRKKLSECYDKMPVPSPEIIHKSLTHLMNEGKIVHNGSGYYITKGDEVPPDTTDAESVATFATTRTKKKDKEKEKEKDKDKPKEYLIYKDGVLTRHTFPEEVNENMGIKVRPESGASRPLSYPANPILASIPEDRTAFQRSISMRERKSPQKKSKFERTSSMRLPNDISYYDQGYLTSDSEAKPSCLGRLLGKAVQKKPKAALNNNQPKRILQTFSAQFPPSDIQDPFFNYNHWMKKTPEKLGSNRSQTSGQDGDKIKDDTERSKTLEAVPTTPKHTYSPKSKRKSLPKDLSNVKTGSHYALDHGRLTQTAKVLQQKYQDGQEESMPESEVEFVKPTKMYDGKHRTKAVADQKPTSSKSPQKTPKDPKGDKINHYFSSMDRARPSNPKPYQGLTSESSLAGSDSELEMNPRKKAAAVEKRLLKQRHADLLRERRQGRLFASQRADAPGSASDLGEQQPREEVPSRLLATGRSAVEEYEKRKGYLPRRCSSEEDISDLPRLLPENSERQLVQTSRKICLTFQDSGQMMVKTSTPHSAHNSNNQTVENREGNNRLRQEPERPRDASNLEKVVMRKHDLIKKRPHSSHETFYKDEEIDKLLEEELQNEKVNRNMKYKSNVPEKDKNSNSRLQGYPEILDHCHRSGNGELNRSFDRDSFTSSSTVEYTNQGDPPAIIGHTVSPDASTINGSYASLANGQRPLHHRMESLSSSTGDSGFNSPRSSVNNGFNSNGFPSKQTSPDGLTVRSNSGSSSSIPVLVRPIPRRAYSNTTAVAKVKPTDSQLVQKRRPVSSTSDQSSSSDLTVKSMKERRRSGSDRDGNSSSSDRSSHSSRSQQRLTRVKSYEVIGTV</sequence>
<dbReference type="GeneID" id="100888346"/>
<keyword evidence="4" id="KW-1185">Reference proteome</keyword>
<dbReference type="Pfam" id="PF10264">
    <property type="entry name" value="WHD_Storkhead"/>
    <property type="match status" value="1"/>
</dbReference>
<dbReference type="GO" id="GO:0006357">
    <property type="term" value="P:regulation of transcription by RNA polymerase II"/>
    <property type="evidence" value="ECO:0007669"/>
    <property type="project" value="InterPro"/>
</dbReference>
<reference evidence="3" key="2">
    <citation type="submission" date="2021-01" db="UniProtKB">
        <authorList>
            <consortium name="EnsemblMetazoa"/>
        </authorList>
    </citation>
    <scope>IDENTIFICATION</scope>
</reference>
<feature type="region of interest" description="Disordered" evidence="1">
    <location>
        <begin position="762"/>
        <end position="816"/>
    </location>
</feature>
<dbReference type="InParanoid" id="A0A7M7NDZ7"/>
<dbReference type="KEGG" id="spu:100888346"/>
<evidence type="ECO:0000259" key="2">
    <source>
        <dbReference type="Pfam" id="PF10264"/>
    </source>
</evidence>
<name>A0A7M7NDZ7_STRPU</name>
<protein>
    <recommendedName>
        <fullName evidence="2">Winged helix Storkhead-box1 domain-containing protein</fullName>
    </recommendedName>
</protein>
<dbReference type="GO" id="GO:0005634">
    <property type="term" value="C:nucleus"/>
    <property type="evidence" value="ECO:0000318"/>
    <property type="project" value="GO_Central"/>
</dbReference>
<evidence type="ECO:0000256" key="1">
    <source>
        <dbReference type="SAM" id="MobiDB-lite"/>
    </source>
</evidence>
<feature type="compositionally biased region" description="Polar residues" evidence="1">
    <location>
        <begin position="454"/>
        <end position="463"/>
    </location>
</feature>
<dbReference type="OMA" id="DIHDPFF"/>